<dbReference type="VEuPathDB" id="FungiDB:ATEG_09716"/>
<name>Q0C9B8_ASPTN</name>
<dbReference type="HOGENOM" id="CLU_018249_2_1_1"/>
<dbReference type="RefSeq" id="XP_001218338.1">
    <property type="nucleotide sequence ID" value="XM_001218337.1"/>
</dbReference>
<feature type="chain" id="PRO_5004170002" description="ASST-domain-containing protein" evidence="1">
    <location>
        <begin position="25"/>
        <end position="504"/>
    </location>
</feature>
<evidence type="ECO:0000256" key="1">
    <source>
        <dbReference type="SAM" id="SignalP"/>
    </source>
</evidence>
<dbReference type="Pfam" id="PF14269">
    <property type="entry name" value="Arylsulfotran_2"/>
    <property type="match status" value="1"/>
</dbReference>
<dbReference type="PANTHER" id="PTHR35340">
    <property type="entry name" value="PQQ ENZYME REPEAT PROTEIN-RELATED"/>
    <property type="match status" value="1"/>
</dbReference>
<proteinExistence type="predicted"/>
<dbReference type="GeneID" id="4354403"/>
<gene>
    <name evidence="2" type="ORF">ATEG_09716</name>
</gene>
<organism evidence="2 3">
    <name type="scientific">Aspergillus terreus (strain NIH 2624 / FGSC A1156)</name>
    <dbReference type="NCBI Taxonomy" id="341663"/>
    <lineage>
        <taxon>Eukaryota</taxon>
        <taxon>Fungi</taxon>
        <taxon>Dikarya</taxon>
        <taxon>Ascomycota</taxon>
        <taxon>Pezizomycotina</taxon>
        <taxon>Eurotiomycetes</taxon>
        <taxon>Eurotiomycetidae</taxon>
        <taxon>Eurotiales</taxon>
        <taxon>Aspergillaceae</taxon>
        <taxon>Aspergillus</taxon>
        <taxon>Aspergillus subgen. Circumdati</taxon>
    </lineage>
</organism>
<reference evidence="3" key="1">
    <citation type="submission" date="2005-09" db="EMBL/GenBank/DDBJ databases">
        <title>Annotation of the Aspergillus terreus NIH2624 genome.</title>
        <authorList>
            <person name="Birren B.W."/>
            <person name="Lander E.S."/>
            <person name="Galagan J.E."/>
            <person name="Nusbaum C."/>
            <person name="Devon K."/>
            <person name="Henn M."/>
            <person name="Ma L.-J."/>
            <person name="Jaffe D.B."/>
            <person name="Butler J."/>
            <person name="Alvarez P."/>
            <person name="Gnerre S."/>
            <person name="Grabherr M."/>
            <person name="Kleber M."/>
            <person name="Mauceli E.W."/>
            <person name="Brockman W."/>
            <person name="Rounsley S."/>
            <person name="Young S.K."/>
            <person name="LaButti K."/>
            <person name="Pushparaj V."/>
            <person name="DeCaprio D."/>
            <person name="Crawford M."/>
            <person name="Koehrsen M."/>
            <person name="Engels R."/>
            <person name="Montgomery P."/>
            <person name="Pearson M."/>
            <person name="Howarth C."/>
            <person name="Larson L."/>
            <person name="Luoma S."/>
            <person name="White J."/>
            <person name="Alvarado L."/>
            <person name="Kodira C.D."/>
            <person name="Zeng Q."/>
            <person name="Oleary S."/>
            <person name="Yandava C."/>
            <person name="Denning D.W."/>
            <person name="Nierman W.C."/>
            <person name="Milne T."/>
            <person name="Madden K."/>
        </authorList>
    </citation>
    <scope>NUCLEOTIDE SEQUENCE [LARGE SCALE GENOMIC DNA]</scope>
    <source>
        <strain evidence="3">NIH 2624 / FGSC A1156</strain>
    </source>
</reference>
<keyword evidence="1" id="KW-0732">Signal</keyword>
<feature type="signal peptide" evidence="1">
    <location>
        <begin position="1"/>
        <end position="24"/>
    </location>
</feature>
<dbReference type="eggNOG" id="ENOG502SHE7">
    <property type="taxonomic scope" value="Eukaryota"/>
</dbReference>
<dbReference type="STRING" id="341663.Q0C9B8"/>
<dbReference type="OrthoDB" id="5377172at2759"/>
<dbReference type="AlphaFoldDB" id="Q0C9B8"/>
<dbReference type="PANTHER" id="PTHR35340:SF6">
    <property type="entry name" value="ASST-DOMAIN-CONTAINING PROTEIN"/>
    <property type="match status" value="1"/>
</dbReference>
<evidence type="ECO:0008006" key="4">
    <source>
        <dbReference type="Google" id="ProtNLM"/>
    </source>
</evidence>
<dbReference type="InterPro" id="IPR039535">
    <property type="entry name" value="ASST-like"/>
</dbReference>
<evidence type="ECO:0000313" key="3">
    <source>
        <dbReference type="Proteomes" id="UP000007963"/>
    </source>
</evidence>
<evidence type="ECO:0000313" key="2">
    <source>
        <dbReference type="EMBL" id="EAU29907.1"/>
    </source>
</evidence>
<accession>Q0C9B8</accession>
<dbReference type="InterPro" id="IPR053143">
    <property type="entry name" value="Arylsulfate_ST"/>
</dbReference>
<dbReference type="Proteomes" id="UP000007963">
    <property type="component" value="Unassembled WGS sequence"/>
</dbReference>
<dbReference type="EMBL" id="CH476608">
    <property type="protein sequence ID" value="EAU29907.1"/>
    <property type="molecule type" value="Genomic_DNA"/>
</dbReference>
<protein>
    <recommendedName>
        <fullName evidence="4">ASST-domain-containing protein</fullName>
    </recommendedName>
</protein>
<dbReference type="OMA" id="EPVLAYW"/>
<sequence length="504" mass="55458">MRHASTLLQTTSLFLAGITAWAESAESSSWPIETFRSTDISAPVLNVTKNGKTEPGYVFIGPMTSSHAKSNPAIYSDDGQLVWQGPMVNVSAYQPQILDGEPVLAYWTGADIKGFGFGQITIMNSSYQVIHEVTLPSTDEHPFVTVLDPQTFPSYVDIHESQFTDDGTILVTAVNVTQMDLSSLGGPTDGWVQDALFYEIDVKTNEVLFRWSTVEHVSQMPLSYSELPIDGKGVNKTEPYEYPHLNSVAKYGDSYLVSSRYMCTIFMVNKDGDVDWRLHGQKGGDFSLMTEASFCFQHDARISEQTDDSITLHMHNNENADITTPTTITTGLTLRLDMKTKRVSVVGKVWDAEDPVYAESQGSFQALENGHIFMQHGAVPKLEEYDENGALVMRAYFGYEGEIQSYRGYRFPWTGHPTSQPSVAACPENGKTAVYVSWNGATDVQSWKVLAGSEKDKLRVVKTAVRNGFETRIAVDDAKMVMVQAVGGVGDGTKSAMVTVGDGC</sequence>